<keyword evidence="4" id="KW-1185">Reference proteome</keyword>
<feature type="compositionally biased region" description="Polar residues" evidence="2">
    <location>
        <begin position="56"/>
        <end position="68"/>
    </location>
</feature>
<dbReference type="EMBL" id="CP111023">
    <property type="protein sequence ID" value="WAR21536.1"/>
    <property type="molecule type" value="Genomic_DNA"/>
</dbReference>
<feature type="region of interest" description="Disordered" evidence="2">
    <location>
        <begin position="657"/>
        <end position="679"/>
    </location>
</feature>
<gene>
    <name evidence="3" type="ORF">MAR_015510</name>
</gene>
<keyword evidence="1" id="KW-0175">Coiled coil</keyword>
<feature type="coiled-coil region" evidence="1">
    <location>
        <begin position="386"/>
        <end position="509"/>
    </location>
</feature>
<evidence type="ECO:0000313" key="3">
    <source>
        <dbReference type="EMBL" id="WAR21536.1"/>
    </source>
</evidence>
<feature type="non-terminal residue" evidence="3">
    <location>
        <position position="1"/>
    </location>
</feature>
<sequence length="679" mass="76110">MTDMKWSLTYGMSHCSKIHPKGNLSNAKINTNFPVELPKPGSGQSQGQETVFEETMAQTSAGSLQNSRPPGRGLSRDALLDDLLGSLHLPSMGNNEDKHWHEIEARMEAARRGGEQWISVGKATSLYAKKPDPHAIHLNRSHGKDEELELNVALQSETESQNYLQNDTDSCRFGNGLPLDEVNLRHKSELYSSVQNAPSLPRNGPPFVRGRNMRGADSSFVDSLTVQDSNDEISDQQKDVVFRRSEGSPILVHSVTDSGRGTASVSIAASTMTLHERIQHVEKQLSARESDSAHEMIGEMDMTSWKALVHESNRRLELTERENKHIKEEDSLNNKEVIERIEHEVNKVVSTLADKGRHPDNIMHDPAALSTELAKRDRELAAKEMRKKALDSLRGLEVEVAGLQQTDSHMQQVNSDYHMLKGQFLKLVDAYKNLENVQHKFDDLQKKYDDLDIENSGLRSRVNLLEGQIKIIEETNKKCRENENKMRKVESLTEELFELRKKISTIDRDNYKLRQSNLSPRLNTFNTTQLNQALAVSHGNSGSNSGTALVAGSDSLNLGSQGKFGNHGNKDHLNKKPPLGTFMNQRRARRSLGKTYDLRVHVGDPETGNVGQRTCIVQLTNLCSEKDMLIKNLVQELRKLKSGAPLVEELEACSDHDHNHLGRSLSQNSLDDSIDRMSV</sequence>
<dbReference type="Proteomes" id="UP001164746">
    <property type="component" value="Chromosome 12"/>
</dbReference>
<name>A0ABY7FQR1_MYAAR</name>
<evidence type="ECO:0000256" key="1">
    <source>
        <dbReference type="SAM" id="Coils"/>
    </source>
</evidence>
<feature type="region of interest" description="Disordered" evidence="2">
    <location>
        <begin position="56"/>
        <end position="77"/>
    </location>
</feature>
<organism evidence="3 4">
    <name type="scientific">Mya arenaria</name>
    <name type="common">Soft-shell clam</name>
    <dbReference type="NCBI Taxonomy" id="6604"/>
    <lineage>
        <taxon>Eukaryota</taxon>
        <taxon>Metazoa</taxon>
        <taxon>Spiralia</taxon>
        <taxon>Lophotrochozoa</taxon>
        <taxon>Mollusca</taxon>
        <taxon>Bivalvia</taxon>
        <taxon>Autobranchia</taxon>
        <taxon>Heteroconchia</taxon>
        <taxon>Euheterodonta</taxon>
        <taxon>Imparidentia</taxon>
        <taxon>Neoheterodontei</taxon>
        <taxon>Myida</taxon>
        <taxon>Myoidea</taxon>
        <taxon>Myidae</taxon>
        <taxon>Mya</taxon>
    </lineage>
</organism>
<evidence type="ECO:0000256" key="2">
    <source>
        <dbReference type="SAM" id="MobiDB-lite"/>
    </source>
</evidence>
<protein>
    <submittedName>
        <fullName evidence="3">Uncharacterized protein</fullName>
    </submittedName>
</protein>
<accession>A0ABY7FQR1</accession>
<proteinExistence type="predicted"/>
<evidence type="ECO:0000313" key="4">
    <source>
        <dbReference type="Proteomes" id="UP001164746"/>
    </source>
</evidence>
<reference evidence="3" key="1">
    <citation type="submission" date="2022-11" db="EMBL/GenBank/DDBJ databases">
        <title>Centuries of genome instability and evolution in soft-shell clam transmissible cancer (bioRxiv).</title>
        <authorList>
            <person name="Hart S.F.M."/>
            <person name="Yonemitsu M.A."/>
            <person name="Giersch R.M."/>
            <person name="Beal B.F."/>
            <person name="Arriagada G."/>
            <person name="Davis B.W."/>
            <person name="Ostrander E.A."/>
            <person name="Goff S.P."/>
            <person name="Metzger M.J."/>
        </authorList>
    </citation>
    <scope>NUCLEOTIDE SEQUENCE</scope>
    <source>
        <strain evidence="3">MELC-2E11</strain>
        <tissue evidence="3">Siphon/mantle</tissue>
    </source>
</reference>